<comment type="caution">
    <text evidence="2">The sequence shown here is derived from an EMBL/GenBank/DDBJ whole genome shotgun (WGS) entry which is preliminary data.</text>
</comment>
<name>A0A0A2UVQ0_9BACI</name>
<feature type="transmembrane region" description="Helical" evidence="1">
    <location>
        <begin position="6"/>
        <end position="26"/>
    </location>
</feature>
<evidence type="ECO:0000313" key="2">
    <source>
        <dbReference type="EMBL" id="KGP92009.1"/>
    </source>
</evidence>
<organism evidence="2 3">
    <name type="scientific">Pontibacillus chungwhensis BH030062</name>
    <dbReference type="NCBI Taxonomy" id="1385513"/>
    <lineage>
        <taxon>Bacteria</taxon>
        <taxon>Bacillati</taxon>
        <taxon>Bacillota</taxon>
        <taxon>Bacilli</taxon>
        <taxon>Bacillales</taxon>
        <taxon>Bacillaceae</taxon>
        <taxon>Pontibacillus</taxon>
    </lineage>
</organism>
<accession>A0A0A2UVQ0</accession>
<dbReference type="RefSeq" id="WP_036781950.1">
    <property type="nucleotide sequence ID" value="NZ_AVBG01000004.1"/>
</dbReference>
<sequence>MGKRPLMIIIVLVFISIAAWVVWHFYPTDVQHSFQLAIDQTESIQFVKERVAETVVDDTIERQVNNKL</sequence>
<reference evidence="2 3" key="1">
    <citation type="submission" date="2013-08" db="EMBL/GenBank/DDBJ databases">
        <title>Genome of Pontibacillus chungwhensis.</title>
        <authorList>
            <person name="Wang Q."/>
            <person name="Wang G."/>
        </authorList>
    </citation>
    <scope>NUCLEOTIDE SEQUENCE [LARGE SCALE GENOMIC DNA]</scope>
    <source>
        <strain evidence="2 3">BH030062</strain>
    </source>
</reference>
<keyword evidence="3" id="KW-1185">Reference proteome</keyword>
<protein>
    <submittedName>
        <fullName evidence="2">Uncharacterized protein</fullName>
    </submittedName>
</protein>
<dbReference type="AlphaFoldDB" id="A0A0A2UVQ0"/>
<proteinExistence type="predicted"/>
<gene>
    <name evidence="2" type="ORF">N780_16000</name>
</gene>
<keyword evidence="1" id="KW-0812">Transmembrane</keyword>
<keyword evidence="1" id="KW-1133">Transmembrane helix</keyword>
<dbReference type="EMBL" id="AVBG01000004">
    <property type="protein sequence ID" value="KGP92009.1"/>
    <property type="molecule type" value="Genomic_DNA"/>
</dbReference>
<dbReference type="Proteomes" id="UP000030153">
    <property type="component" value="Unassembled WGS sequence"/>
</dbReference>
<keyword evidence="1" id="KW-0472">Membrane</keyword>
<evidence type="ECO:0000256" key="1">
    <source>
        <dbReference type="SAM" id="Phobius"/>
    </source>
</evidence>
<evidence type="ECO:0000313" key="3">
    <source>
        <dbReference type="Proteomes" id="UP000030153"/>
    </source>
</evidence>